<comment type="similarity">
    <text evidence="1">Belongs to the WSCD family.</text>
</comment>
<dbReference type="EnsemblMetazoa" id="XM_030975003">
    <property type="protein sequence ID" value="XP_030830863"/>
    <property type="gene ID" value="LOC585018"/>
</dbReference>
<protein>
    <recommendedName>
        <fullName evidence="3">Sulfotransferase domain-containing protein</fullName>
    </recommendedName>
</protein>
<dbReference type="OrthoDB" id="5985073at2759"/>
<organism evidence="4 5">
    <name type="scientific">Strongylocentrotus purpuratus</name>
    <name type="common">Purple sea urchin</name>
    <dbReference type="NCBI Taxonomy" id="7668"/>
    <lineage>
        <taxon>Eukaryota</taxon>
        <taxon>Metazoa</taxon>
        <taxon>Echinodermata</taxon>
        <taxon>Eleutherozoa</taxon>
        <taxon>Echinozoa</taxon>
        <taxon>Echinoidea</taxon>
        <taxon>Euechinoidea</taxon>
        <taxon>Echinacea</taxon>
        <taxon>Camarodonta</taxon>
        <taxon>Echinidea</taxon>
        <taxon>Strongylocentrotidae</taxon>
        <taxon>Strongylocentrotus</taxon>
    </lineage>
</organism>
<dbReference type="InterPro" id="IPR051589">
    <property type="entry name" value="Sialate-O-sulfotransferase"/>
</dbReference>
<evidence type="ECO:0000256" key="2">
    <source>
        <dbReference type="SAM" id="Phobius"/>
    </source>
</evidence>
<evidence type="ECO:0000259" key="3">
    <source>
        <dbReference type="Pfam" id="PF00685"/>
    </source>
</evidence>
<dbReference type="Gene3D" id="3.40.50.300">
    <property type="entry name" value="P-loop containing nucleotide triphosphate hydrolases"/>
    <property type="match status" value="1"/>
</dbReference>
<accession>A0A7M7N5M8</accession>
<keyword evidence="2" id="KW-0812">Transmembrane</keyword>
<dbReference type="AlphaFoldDB" id="A0A7M7N5M8"/>
<dbReference type="OMA" id="RITTWVT"/>
<name>A0A7M7N5M8_STRPU</name>
<dbReference type="PANTHER" id="PTHR45964:SF9">
    <property type="entry name" value="SULFOTRANSFERASE"/>
    <property type="match status" value="1"/>
</dbReference>
<feature type="transmembrane region" description="Helical" evidence="2">
    <location>
        <begin position="12"/>
        <end position="29"/>
    </location>
</feature>
<dbReference type="RefSeq" id="XP_030830863.1">
    <property type="nucleotide sequence ID" value="XM_030975003.1"/>
</dbReference>
<dbReference type="GeneID" id="585018"/>
<dbReference type="Proteomes" id="UP000007110">
    <property type="component" value="Unassembled WGS sequence"/>
</dbReference>
<dbReference type="InterPro" id="IPR000863">
    <property type="entry name" value="Sulfotransferase_dom"/>
</dbReference>
<dbReference type="KEGG" id="spu:585018"/>
<dbReference type="SUPFAM" id="SSF52540">
    <property type="entry name" value="P-loop containing nucleoside triphosphate hydrolases"/>
    <property type="match status" value="1"/>
</dbReference>
<feature type="domain" description="Sulfotransferase" evidence="3">
    <location>
        <begin position="196"/>
        <end position="294"/>
    </location>
</feature>
<reference evidence="4" key="2">
    <citation type="submission" date="2021-01" db="UniProtKB">
        <authorList>
            <consortium name="EnsemblMetazoa"/>
        </authorList>
    </citation>
    <scope>IDENTIFICATION</scope>
</reference>
<sequence>MKVFIRRWKQRVFWIASVAGLVLLIYNYSPIPTEVFLQRGRLWNGDERGVREPGNNLGLVSAGHNKQPFVNAANISALLIQKDANTTIDRRRDNLTESTNEKVPDVSFDVCKDARFSKAHTHPLIALTGVPGSGNTWLRYLIERASGFYTGSVYRDQRLHDGGFKGELVNHRSGKTVIIKTHDMGSSETTRIFEGAVVIVRNPYDTLLSYANLVAKGHTGWASRQYFNSQEWDTFVESASIAWKDRITTWVTRDNVMAVFYERLKSDLRRQITNILEFLDVPIDDARLDCTVAHPEGSFHRQKGESNRTFDPYTDKHKSIVKMHIKAVSKVLRETGYIDNDLSYVGLSKLI</sequence>
<dbReference type="InterPro" id="IPR027417">
    <property type="entry name" value="P-loop_NTPase"/>
</dbReference>
<evidence type="ECO:0000313" key="4">
    <source>
        <dbReference type="EnsemblMetazoa" id="XP_030830863"/>
    </source>
</evidence>
<dbReference type="InParanoid" id="A0A7M7N5M8"/>
<proteinExistence type="inferred from homology"/>
<keyword evidence="2" id="KW-1133">Transmembrane helix</keyword>
<dbReference type="PANTHER" id="PTHR45964">
    <property type="entry name" value="WSCD FAMILY MEMBER CG9164"/>
    <property type="match status" value="1"/>
</dbReference>
<dbReference type="GO" id="GO:0008146">
    <property type="term" value="F:sulfotransferase activity"/>
    <property type="evidence" value="ECO:0007669"/>
    <property type="project" value="InterPro"/>
</dbReference>
<evidence type="ECO:0000313" key="5">
    <source>
        <dbReference type="Proteomes" id="UP000007110"/>
    </source>
</evidence>
<dbReference type="Pfam" id="PF00685">
    <property type="entry name" value="Sulfotransfer_1"/>
    <property type="match status" value="1"/>
</dbReference>
<evidence type="ECO:0000256" key="1">
    <source>
        <dbReference type="ARBA" id="ARBA00010236"/>
    </source>
</evidence>
<keyword evidence="2" id="KW-0472">Membrane</keyword>
<keyword evidence="5" id="KW-1185">Reference proteome</keyword>
<reference evidence="5" key="1">
    <citation type="submission" date="2015-02" db="EMBL/GenBank/DDBJ databases">
        <title>Genome sequencing for Strongylocentrotus purpuratus.</title>
        <authorList>
            <person name="Murali S."/>
            <person name="Liu Y."/>
            <person name="Vee V."/>
            <person name="English A."/>
            <person name="Wang M."/>
            <person name="Skinner E."/>
            <person name="Han Y."/>
            <person name="Muzny D.M."/>
            <person name="Worley K.C."/>
            <person name="Gibbs R.A."/>
        </authorList>
    </citation>
    <scope>NUCLEOTIDE SEQUENCE</scope>
</reference>